<evidence type="ECO:0000313" key="2">
    <source>
        <dbReference type="EMBL" id="SEH54595.1"/>
    </source>
</evidence>
<dbReference type="InterPro" id="IPR010563">
    <property type="entry name" value="TraK_N"/>
</dbReference>
<dbReference type="EMBL" id="CVUD02000001">
    <property type="protein sequence ID" value="SEH54595.1"/>
    <property type="molecule type" value="Genomic_DNA"/>
</dbReference>
<protein>
    <recommendedName>
        <fullName evidence="1">TraK N-terminal domain-containing protein</fullName>
    </recommendedName>
</protein>
<reference evidence="3" key="1">
    <citation type="submission" date="2016-06" db="EMBL/GenBank/DDBJ databases">
        <authorList>
            <person name="Petersen J."/>
            <person name="Sayavedra L."/>
        </authorList>
    </citation>
    <scope>NUCLEOTIDE SEQUENCE [LARGE SCALE GENOMIC DNA]</scope>
    <source>
        <strain evidence="3">BazSymB</strain>
    </source>
</reference>
<dbReference type="Pfam" id="PF06586">
    <property type="entry name" value="TraK_N"/>
    <property type="match status" value="1"/>
</dbReference>
<dbReference type="STRING" id="235205.BAZSYMB_V2SCAFFOLD00009_27"/>
<organism evidence="2 3">
    <name type="scientific">Bathymodiolus azoricus thioautotrophic gill symbiont</name>
    <dbReference type="NCBI Taxonomy" id="235205"/>
    <lineage>
        <taxon>Bacteria</taxon>
        <taxon>Pseudomonadati</taxon>
        <taxon>Pseudomonadota</taxon>
        <taxon>Gammaproteobacteria</taxon>
        <taxon>sulfur-oxidizing symbionts</taxon>
    </lineage>
</organism>
<sequence>MSKNKNENKNKNVNKNKKVIVSFLLSTEVFALTVMPEIRTTIPINNTDTTRIKCVHGQINSMDYSDGTGLIAKVDKSNRYAIISFQQLDTGLERKIINNKVNLGIGCGAEYYQMILDPQNMKSKTILLQQTWLELISKKSNKDNKNKTFEQL</sequence>
<proteinExistence type="predicted"/>
<dbReference type="Proteomes" id="UP000198559">
    <property type="component" value="Unassembled WGS sequence"/>
</dbReference>
<feature type="domain" description="TraK N-terminal" evidence="1">
    <location>
        <begin position="33"/>
        <end position="129"/>
    </location>
</feature>
<gene>
    <name evidence="2" type="ORF">BAZSYMB_V2SCAFFOLD00009_27</name>
</gene>
<dbReference type="AlphaFoldDB" id="A0A1H6J302"/>
<evidence type="ECO:0000259" key="1">
    <source>
        <dbReference type="Pfam" id="PF06586"/>
    </source>
</evidence>
<evidence type="ECO:0000313" key="3">
    <source>
        <dbReference type="Proteomes" id="UP000198559"/>
    </source>
</evidence>
<accession>A0A1H6J302</accession>
<name>A0A1H6J302_9GAMM</name>